<proteinExistence type="predicted"/>
<dbReference type="OrthoDB" id="1092930at2"/>
<evidence type="ECO:0000313" key="1">
    <source>
        <dbReference type="EMBL" id="RSK24783.1"/>
    </source>
</evidence>
<evidence type="ECO:0000313" key="2">
    <source>
        <dbReference type="Proteomes" id="UP000280066"/>
    </source>
</evidence>
<keyword evidence="2" id="KW-1185">Reference proteome</keyword>
<accession>A0A428IZF8</accession>
<reference evidence="1 2" key="1">
    <citation type="submission" date="2018-12" db="EMBL/GenBank/DDBJ databases">
        <authorList>
            <person name="Feng G."/>
            <person name="Zhu H."/>
        </authorList>
    </citation>
    <scope>NUCLEOTIDE SEQUENCE [LARGE SCALE GENOMIC DNA]</scope>
    <source>
        <strain evidence="1 2">9PBR-2</strain>
    </source>
</reference>
<dbReference type="AlphaFoldDB" id="A0A428IZF8"/>
<dbReference type="Pfam" id="PF14092">
    <property type="entry name" value="DUF4270"/>
    <property type="match status" value="1"/>
</dbReference>
<protein>
    <submittedName>
        <fullName evidence="1">DUF4270 family protein</fullName>
    </submittedName>
</protein>
<comment type="caution">
    <text evidence="1">The sequence shown here is derived from an EMBL/GenBank/DDBJ whole genome shotgun (WGS) entry which is preliminary data.</text>
</comment>
<name>A0A428IZF8_9BACT</name>
<dbReference type="Proteomes" id="UP000280066">
    <property type="component" value="Unassembled WGS sequence"/>
</dbReference>
<sequence>MATWAWAPLAAPASTTSGNSLPMRKVSSRLNQGGRWLQRAAHLLPALGLAALLAACEVTGELTPDETDQVQSGTVYVDTLTVRMSTVLVDSVPTSTSDYLLVGQVQDARLGTVTARSYLRLGLSGAFRPDADAQLDSLVLHLPPDTYRYGDTTQLQHLQVHRLTEALRPGTTYYAFNSRAYEAAPLGTRAFRARGKLATIRVRLTDALGQELLRAGSGRQLTSNDELNARLPGLALTPGTADNAALLRLLATSTSLQLQLYYHSPATPDVSTLYAFTAAAVNQHFYQLHADRRGSLLTALTTTRQSLPSARTAAETYLQGGLGLQTKVEIPYLLRLNELGGTWVINSAQLLVETVAGTESRNLAAPGQLTVQLTDRGNHSGRFLTNSSGTVLTVSYQTGVSRSTNLEQGRYVFSVQAYCEAALNHTLANNGLLLAPATPDTPERAVLGAPGNTNPPRLAVYLTKVK</sequence>
<dbReference type="EMBL" id="RWIS01000015">
    <property type="protein sequence ID" value="RSK24783.1"/>
    <property type="molecule type" value="Genomic_DNA"/>
</dbReference>
<organism evidence="1 2">
    <name type="scientific">Hymenobacter metallilatus</name>
    <dbReference type="NCBI Taxonomy" id="2493666"/>
    <lineage>
        <taxon>Bacteria</taxon>
        <taxon>Pseudomonadati</taxon>
        <taxon>Bacteroidota</taxon>
        <taxon>Cytophagia</taxon>
        <taxon>Cytophagales</taxon>
        <taxon>Hymenobacteraceae</taxon>
        <taxon>Hymenobacter</taxon>
    </lineage>
</organism>
<dbReference type="InterPro" id="IPR025366">
    <property type="entry name" value="DUF4270"/>
</dbReference>
<gene>
    <name evidence="1" type="ORF">EI290_19215</name>
</gene>